<reference evidence="2 3" key="1">
    <citation type="journal article" date="2018" name="Mycol. Prog.">
        <title>Coniella lustricola, a new species from submerged detritus.</title>
        <authorList>
            <person name="Raudabaugh D.B."/>
            <person name="Iturriaga T."/>
            <person name="Carver A."/>
            <person name="Mondo S."/>
            <person name="Pangilinan J."/>
            <person name="Lipzen A."/>
            <person name="He G."/>
            <person name="Amirebrahimi M."/>
            <person name="Grigoriev I.V."/>
            <person name="Miller A.N."/>
        </authorList>
    </citation>
    <scope>NUCLEOTIDE SEQUENCE [LARGE SCALE GENOMIC DNA]</scope>
    <source>
        <strain evidence="2 3">B22-T-1</strain>
    </source>
</reference>
<dbReference type="EMBL" id="KZ678421">
    <property type="protein sequence ID" value="PSR90309.1"/>
    <property type="molecule type" value="Genomic_DNA"/>
</dbReference>
<feature type="compositionally biased region" description="Polar residues" evidence="1">
    <location>
        <begin position="95"/>
        <end position="105"/>
    </location>
</feature>
<evidence type="ECO:0000313" key="3">
    <source>
        <dbReference type="Proteomes" id="UP000241462"/>
    </source>
</evidence>
<feature type="compositionally biased region" description="Basic and acidic residues" evidence="1">
    <location>
        <begin position="107"/>
        <end position="116"/>
    </location>
</feature>
<sequence length="152" mass="16348">MARLLSCFKKAFGRPDKSNVRNSDQEHTSSEKPAQETLFQQQARQIAQIPVAGMQRTAGTGPATNFVTTYAPVQARGPGATAATPPAHQPGADNATYSTDATLVTDSGDREDKDGLGKNTASAWKGKPNGTAYDSRQELTEEDEDMWARMAM</sequence>
<feature type="region of interest" description="Disordered" evidence="1">
    <location>
        <begin position="76"/>
        <end position="152"/>
    </location>
</feature>
<dbReference type="OrthoDB" id="5221830at2759"/>
<accession>A0A2T3AB44</accession>
<protein>
    <submittedName>
        <fullName evidence="2">Uncharacterized protein</fullName>
    </submittedName>
</protein>
<dbReference type="InParanoid" id="A0A2T3AB44"/>
<name>A0A2T3AB44_9PEZI</name>
<evidence type="ECO:0000313" key="2">
    <source>
        <dbReference type="EMBL" id="PSR90309.1"/>
    </source>
</evidence>
<keyword evidence="3" id="KW-1185">Reference proteome</keyword>
<proteinExistence type="predicted"/>
<feature type="compositionally biased region" description="Low complexity" evidence="1">
    <location>
        <begin position="76"/>
        <end position="92"/>
    </location>
</feature>
<feature type="region of interest" description="Disordered" evidence="1">
    <location>
        <begin position="12"/>
        <end position="42"/>
    </location>
</feature>
<gene>
    <name evidence="2" type="ORF">BD289DRAFT_221703</name>
</gene>
<organism evidence="2 3">
    <name type="scientific">Coniella lustricola</name>
    <dbReference type="NCBI Taxonomy" id="2025994"/>
    <lineage>
        <taxon>Eukaryota</taxon>
        <taxon>Fungi</taxon>
        <taxon>Dikarya</taxon>
        <taxon>Ascomycota</taxon>
        <taxon>Pezizomycotina</taxon>
        <taxon>Sordariomycetes</taxon>
        <taxon>Sordariomycetidae</taxon>
        <taxon>Diaporthales</taxon>
        <taxon>Schizoparmaceae</taxon>
        <taxon>Coniella</taxon>
    </lineage>
</organism>
<dbReference type="Proteomes" id="UP000241462">
    <property type="component" value="Unassembled WGS sequence"/>
</dbReference>
<feature type="compositionally biased region" description="Basic and acidic residues" evidence="1">
    <location>
        <begin position="13"/>
        <end position="34"/>
    </location>
</feature>
<evidence type="ECO:0000256" key="1">
    <source>
        <dbReference type="SAM" id="MobiDB-lite"/>
    </source>
</evidence>
<dbReference type="AlphaFoldDB" id="A0A2T3AB44"/>